<accession>A0AAV5E950</accession>
<protein>
    <submittedName>
        <fullName evidence="1">Uncharacterized protein</fullName>
    </submittedName>
</protein>
<comment type="caution">
    <text evidence="1">The sequence shown here is derived from an EMBL/GenBank/DDBJ whole genome shotgun (WGS) entry which is preliminary data.</text>
</comment>
<organism evidence="1 2">
    <name type="scientific">Eleusine coracana subsp. coracana</name>
    <dbReference type="NCBI Taxonomy" id="191504"/>
    <lineage>
        <taxon>Eukaryota</taxon>
        <taxon>Viridiplantae</taxon>
        <taxon>Streptophyta</taxon>
        <taxon>Embryophyta</taxon>
        <taxon>Tracheophyta</taxon>
        <taxon>Spermatophyta</taxon>
        <taxon>Magnoliopsida</taxon>
        <taxon>Liliopsida</taxon>
        <taxon>Poales</taxon>
        <taxon>Poaceae</taxon>
        <taxon>PACMAD clade</taxon>
        <taxon>Chloridoideae</taxon>
        <taxon>Cynodonteae</taxon>
        <taxon>Eleusininae</taxon>
        <taxon>Eleusine</taxon>
    </lineage>
</organism>
<gene>
    <name evidence="1" type="primary">gb06255</name>
    <name evidence="1" type="ORF">PR202_gb06255</name>
</gene>
<keyword evidence="2" id="KW-1185">Reference proteome</keyword>
<sequence length="98" mass="10654">MLVLGDTERIVPSEKQHLRLAGCSTKCRRRTSVTRVPFLGRSWWLKKCSRGRGYEAGQGEGACMPTSSAESKELFVVACCSGTKAVAGFFYATLCGSK</sequence>
<dbReference type="AlphaFoldDB" id="A0AAV5E950"/>
<reference evidence="1" key="2">
    <citation type="submission" date="2021-12" db="EMBL/GenBank/DDBJ databases">
        <title>Resequencing data analysis of finger millet.</title>
        <authorList>
            <person name="Hatakeyama M."/>
            <person name="Aluri S."/>
            <person name="Balachadran M.T."/>
            <person name="Sivarajan S.R."/>
            <person name="Poveda L."/>
            <person name="Shimizu-Inatsugi R."/>
            <person name="Schlapbach R."/>
            <person name="Sreeman S.M."/>
            <person name="Shimizu K.K."/>
        </authorList>
    </citation>
    <scope>NUCLEOTIDE SEQUENCE</scope>
</reference>
<evidence type="ECO:0000313" key="2">
    <source>
        <dbReference type="Proteomes" id="UP001054889"/>
    </source>
</evidence>
<reference evidence="1" key="1">
    <citation type="journal article" date="2018" name="DNA Res.">
        <title>Multiple hybrid de novo genome assembly of finger millet, an orphan allotetraploid crop.</title>
        <authorList>
            <person name="Hatakeyama M."/>
            <person name="Aluri S."/>
            <person name="Balachadran M.T."/>
            <person name="Sivarajan S.R."/>
            <person name="Patrignani A."/>
            <person name="Gruter S."/>
            <person name="Poveda L."/>
            <person name="Shimizu-Inatsugi R."/>
            <person name="Baeten J."/>
            <person name="Francoijs K.J."/>
            <person name="Nataraja K.N."/>
            <person name="Reddy Y.A.N."/>
            <person name="Phadnis S."/>
            <person name="Ravikumar R.L."/>
            <person name="Schlapbach R."/>
            <person name="Sreeman S.M."/>
            <person name="Shimizu K.K."/>
        </authorList>
    </citation>
    <scope>NUCLEOTIDE SEQUENCE</scope>
</reference>
<dbReference type="Proteomes" id="UP001054889">
    <property type="component" value="Unassembled WGS sequence"/>
</dbReference>
<evidence type="ECO:0000313" key="1">
    <source>
        <dbReference type="EMBL" id="GJN19024.1"/>
    </source>
</evidence>
<name>A0AAV5E950_ELECO</name>
<proteinExistence type="predicted"/>
<dbReference type="EMBL" id="BQKI01000074">
    <property type="protein sequence ID" value="GJN19024.1"/>
    <property type="molecule type" value="Genomic_DNA"/>
</dbReference>